<dbReference type="CDD" id="cd14744">
    <property type="entry name" value="PAAR_CT_2"/>
    <property type="match status" value="1"/>
</dbReference>
<dbReference type="PATRIC" id="fig|1354337.4.peg.2781"/>
<dbReference type="InterPro" id="IPR008727">
    <property type="entry name" value="PAAR_motif"/>
</dbReference>
<evidence type="ECO:0008006" key="3">
    <source>
        <dbReference type="Google" id="ProtNLM"/>
    </source>
</evidence>
<dbReference type="STRING" id="1354337.M983_2714"/>
<reference evidence="1 2" key="1">
    <citation type="submission" date="2016-04" db="EMBL/GenBank/DDBJ databases">
        <title>ATOL: Assembling a taxonomically balanced genome-scale reconstruction of the evolutionary history of the Enterobacteriaceae.</title>
        <authorList>
            <person name="Plunkett G.III."/>
            <person name="Neeno-Eckwall E.C."/>
            <person name="Glasner J.D."/>
            <person name="Perna N.T."/>
        </authorList>
    </citation>
    <scope>NUCLEOTIDE SEQUENCE [LARGE SCALE GENOMIC DNA]</scope>
    <source>
        <strain evidence="1 2">ATCC 19692</strain>
    </source>
</reference>
<dbReference type="AlphaFoldDB" id="A0A198FG93"/>
<evidence type="ECO:0000313" key="2">
    <source>
        <dbReference type="Proteomes" id="UP000094023"/>
    </source>
</evidence>
<organism evidence="1 2">
    <name type="scientific">Proteus myxofaciens ATCC 19692</name>
    <dbReference type="NCBI Taxonomy" id="1354337"/>
    <lineage>
        <taxon>Bacteria</taxon>
        <taxon>Pseudomonadati</taxon>
        <taxon>Pseudomonadota</taxon>
        <taxon>Gammaproteobacteria</taxon>
        <taxon>Enterobacterales</taxon>
        <taxon>Morganellaceae</taxon>
        <taxon>Proteus</taxon>
    </lineage>
</organism>
<dbReference type="Proteomes" id="UP000094023">
    <property type="component" value="Unassembled WGS sequence"/>
</dbReference>
<accession>A0A198FG93</accession>
<dbReference type="OrthoDB" id="6860016at2"/>
<comment type="caution">
    <text evidence="1">The sequence shown here is derived from an EMBL/GenBank/DDBJ whole genome shotgun (WGS) entry which is preliminary data.</text>
</comment>
<gene>
    <name evidence="1" type="ORF">M983_2714</name>
</gene>
<sequence>MKNIIRLGDTTSHGGKVISASSTLIINGKAAALLYDAVSCPKHGNNKIIECSPHYTEDNRGIAFHGCKSECGAIIYSSCDDMEI</sequence>
<keyword evidence="2" id="KW-1185">Reference proteome</keyword>
<name>A0A198FG93_9GAMM</name>
<dbReference type="EMBL" id="LXEN01000135">
    <property type="protein sequence ID" value="OAT23790.1"/>
    <property type="molecule type" value="Genomic_DNA"/>
</dbReference>
<protein>
    <recommendedName>
        <fullName evidence="3">PAAR domain-containing protein</fullName>
    </recommendedName>
</protein>
<dbReference type="Pfam" id="PF05488">
    <property type="entry name" value="PAAR_motif"/>
    <property type="match status" value="1"/>
</dbReference>
<evidence type="ECO:0000313" key="1">
    <source>
        <dbReference type="EMBL" id="OAT23790.1"/>
    </source>
</evidence>
<dbReference type="Gene3D" id="2.60.200.60">
    <property type="match status" value="1"/>
</dbReference>
<proteinExistence type="predicted"/>
<dbReference type="RefSeq" id="WP_066752058.1">
    <property type="nucleotide sequence ID" value="NZ_LXEN01000135.1"/>
</dbReference>